<organism evidence="1 2">
    <name type="scientific">Brassica campestris</name>
    <name type="common">Field mustard</name>
    <dbReference type="NCBI Taxonomy" id="3711"/>
    <lineage>
        <taxon>Eukaryota</taxon>
        <taxon>Viridiplantae</taxon>
        <taxon>Streptophyta</taxon>
        <taxon>Embryophyta</taxon>
        <taxon>Tracheophyta</taxon>
        <taxon>Spermatophyta</taxon>
        <taxon>Magnoliopsida</taxon>
        <taxon>eudicotyledons</taxon>
        <taxon>Gunneridae</taxon>
        <taxon>Pentapetalae</taxon>
        <taxon>rosids</taxon>
        <taxon>malvids</taxon>
        <taxon>Brassicales</taxon>
        <taxon>Brassicaceae</taxon>
        <taxon>Brassiceae</taxon>
        <taxon>Brassica</taxon>
    </lineage>
</organism>
<dbReference type="InParanoid" id="M4F9A9"/>
<evidence type="ECO:0000313" key="1">
    <source>
        <dbReference type="EnsemblPlants" id="Bra037672.1-P"/>
    </source>
</evidence>
<sequence length="129" mass="14867">MVDSVSGTCVCLLVWSALRRGCQYWITHHCQRRCLFSPSETDLNGCQYWITDKIGFHRFRLAKSLTSSVITVRAVVCFLHPKLICTFARSLVYCEKMQQGYNNHLPRALVWSTLILDKHVSRTECAVNK</sequence>
<reference evidence="1 2" key="2">
    <citation type="journal article" date="2018" name="Hortic Res">
        <title>Improved Brassica rapa reference genome by single-molecule sequencing and chromosome conformation capture technologies.</title>
        <authorList>
            <person name="Zhang L."/>
            <person name="Cai X."/>
            <person name="Wu J."/>
            <person name="Liu M."/>
            <person name="Grob S."/>
            <person name="Cheng F."/>
            <person name="Liang J."/>
            <person name="Cai C."/>
            <person name="Liu Z."/>
            <person name="Liu B."/>
            <person name="Wang F."/>
            <person name="Li S."/>
            <person name="Liu F."/>
            <person name="Li X."/>
            <person name="Cheng L."/>
            <person name="Yang W."/>
            <person name="Li M.H."/>
            <person name="Grossniklaus U."/>
            <person name="Zheng H."/>
            <person name="Wang X."/>
        </authorList>
    </citation>
    <scope>NUCLEOTIDE SEQUENCE [LARGE SCALE GENOMIC DNA]</scope>
    <source>
        <strain evidence="1 2">cv. Chiifu-401-42</strain>
    </source>
</reference>
<proteinExistence type="predicted"/>
<keyword evidence="2" id="KW-1185">Reference proteome</keyword>
<dbReference type="HOGENOM" id="CLU_1951824_0_0_1"/>
<evidence type="ECO:0000313" key="2">
    <source>
        <dbReference type="Proteomes" id="UP000011750"/>
    </source>
</evidence>
<dbReference type="Proteomes" id="UP000011750">
    <property type="component" value="Chromosome A04"/>
</dbReference>
<dbReference type="EnsemblPlants" id="Bra037672.1">
    <property type="protein sequence ID" value="Bra037672.1-P"/>
    <property type="gene ID" value="Bra037672"/>
</dbReference>
<dbReference type="AlphaFoldDB" id="M4F9A9"/>
<reference evidence="1" key="3">
    <citation type="submission" date="2023-03" db="UniProtKB">
        <authorList>
            <consortium name="EnsemblPlants"/>
        </authorList>
    </citation>
    <scope>IDENTIFICATION</scope>
    <source>
        <strain evidence="1">cv. Chiifu-401-42</strain>
    </source>
</reference>
<dbReference type="Gramene" id="Bra037672.1">
    <property type="protein sequence ID" value="Bra037672.1-P"/>
    <property type="gene ID" value="Bra037672"/>
</dbReference>
<name>M4F9A9_BRACM</name>
<reference evidence="1 2" key="1">
    <citation type="journal article" date="2011" name="Nat. Genet.">
        <title>The genome of the mesopolyploid crop species Brassica rapa.</title>
        <authorList>
            <consortium name="Brassica rapa Genome Sequencing Project Consortium"/>
            <person name="Wang X."/>
            <person name="Wang H."/>
            <person name="Wang J."/>
            <person name="Sun R."/>
            <person name="Wu J."/>
            <person name="Liu S."/>
            <person name="Bai Y."/>
            <person name="Mun J.H."/>
            <person name="Bancroft I."/>
            <person name="Cheng F."/>
            <person name="Huang S."/>
            <person name="Li X."/>
            <person name="Hua W."/>
            <person name="Wang J."/>
            <person name="Wang X."/>
            <person name="Freeling M."/>
            <person name="Pires J.C."/>
            <person name="Paterson A.H."/>
            <person name="Chalhoub B."/>
            <person name="Wang B."/>
            <person name="Hayward A."/>
            <person name="Sharpe A.G."/>
            <person name="Park B.S."/>
            <person name="Weisshaar B."/>
            <person name="Liu B."/>
            <person name="Li B."/>
            <person name="Liu B."/>
            <person name="Tong C."/>
            <person name="Song C."/>
            <person name="Duran C."/>
            <person name="Peng C."/>
            <person name="Geng C."/>
            <person name="Koh C."/>
            <person name="Lin C."/>
            <person name="Edwards D."/>
            <person name="Mu D."/>
            <person name="Shen D."/>
            <person name="Soumpourou E."/>
            <person name="Li F."/>
            <person name="Fraser F."/>
            <person name="Conant G."/>
            <person name="Lassalle G."/>
            <person name="King G.J."/>
            <person name="Bonnema G."/>
            <person name="Tang H."/>
            <person name="Wang H."/>
            <person name="Belcram H."/>
            <person name="Zhou H."/>
            <person name="Hirakawa H."/>
            <person name="Abe H."/>
            <person name="Guo H."/>
            <person name="Wang H."/>
            <person name="Jin H."/>
            <person name="Parkin I.A."/>
            <person name="Batley J."/>
            <person name="Kim J.S."/>
            <person name="Just J."/>
            <person name="Li J."/>
            <person name="Xu J."/>
            <person name="Deng J."/>
            <person name="Kim J.A."/>
            <person name="Li J."/>
            <person name="Yu J."/>
            <person name="Meng J."/>
            <person name="Wang J."/>
            <person name="Min J."/>
            <person name="Poulain J."/>
            <person name="Wang J."/>
            <person name="Hatakeyama K."/>
            <person name="Wu K."/>
            <person name="Wang L."/>
            <person name="Fang L."/>
            <person name="Trick M."/>
            <person name="Links M.G."/>
            <person name="Zhao M."/>
            <person name="Jin M."/>
            <person name="Ramchiary N."/>
            <person name="Drou N."/>
            <person name="Berkman P.J."/>
            <person name="Cai Q."/>
            <person name="Huang Q."/>
            <person name="Li R."/>
            <person name="Tabata S."/>
            <person name="Cheng S."/>
            <person name="Zhang S."/>
            <person name="Zhang S."/>
            <person name="Huang S."/>
            <person name="Sato S."/>
            <person name="Sun S."/>
            <person name="Kwon S.J."/>
            <person name="Choi S.R."/>
            <person name="Lee T.H."/>
            <person name="Fan W."/>
            <person name="Zhao X."/>
            <person name="Tan X."/>
            <person name="Xu X."/>
            <person name="Wang Y."/>
            <person name="Qiu Y."/>
            <person name="Yin Y."/>
            <person name="Li Y."/>
            <person name="Du Y."/>
            <person name="Liao Y."/>
            <person name="Lim Y."/>
            <person name="Narusaka Y."/>
            <person name="Wang Y."/>
            <person name="Wang Z."/>
            <person name="Li Z."/>
            <person name="Wang Z."/>
            <person name="Xiong Z."/>
            <person name="Zhang Z."/>
        </authorList>
    </citation>
    <scope>NUCLEOTIDE SEQUENCE [LARGE SCALE GENOMIC DNA]</scope>
    <source>
        <strain evidence="1 2">cv. Chiifu-401-42</strain>
    </source>
</reference>
<protein>
    <submittedName>
        <fullName evidence="1">Uncharacterized protein</fullName>
    </submittedName>
</protein>
<accession>M4F9A9</accession>